<dbReference type="AlphaFoldDB" id="A0A9K3D6Z3"/>
<name>A0A9K3D6Z3_9EUKA</name>
<gene>
    <name evidence="1" type="ORF">KIPB_013045</name>
</gene>
<keyword evidence="2" id="KW-1185">Reference proteome</keyword>
<feature type="non-terminal residue" evidence="1">
    <location>
        <position position="178"/>
    </location>
</feature>
<proteinExistence type="predicted"/>
<reference evidence="1 2" key="1">
    <citation type="journal article" date="2018" name="PLoS ONE">
        <title>The draft genome of Kipferlia bialata reveals reductive genome evolution in fornicate parasites.</title>
        <authorList>
            <person name="Tanifuji G."/>
            <person name="Takabayashi S."/>
            <person name="Kume K."/>
            <person name="Takagi M."/>
            <person name="Nakayama T."/>
            <person name="Kamikawa R."/>
            <person name="Inagaki Y."/>
            <person name="Hashimoto T."/>
        </authorList>
    </citation>
    <scope>NUCLEOTIDE SEQUENCE [LARGE SCALE GENOMIC DNA]</scope>
    <source>
        <strain evidence="1">NY0173</strain>
    </source>
</reference>
<dbReference type="Proteomes" id="UP000265618">
    <property type="component" value="Unassembled WGS sequence"/>
</dbReference>
<sequence>DDGNVNNYVDVQAGQPVSERQVLAETIDSIVIVLLGATYHFPQTDSEDISCQIVDMVFDLPITKLRALSSDSSLIVQHIEAGLERLKITPPSVIEERERQRERESASRARLQPERYSLTDSGSMVSAECDPLPHLHIDTPSTPVTPKTKADGAFSLFEGQSVCVSRGDAQYTLVQLML</sequence>
<organism evidence="1 2">
    <name type="scientific">Kipferlia bialata</name>
    <dbReference type="NCBI Taxonomy" id="797122"/>
    <lineage>
        <taxon>Eukaryota</taxon>
        <taxon>Metamonada</taxon>
        <taxon>Carpediemonas-like organisms</taxon>
        <taxon>Kipferlia</taxon>
    </lineage>
</organism>
<accession>A0A9K3D6Z3</accession>
<comment type="caution">
    <text evidence="1">The sequence shown here is derived from an EMBL/GenBank/DDBJ whole genome shotgun (WGS) entry which is preliminary data.</text>
</comment>
<evidence type="ECO:0000313" key="1">
    <source>
        <dbReference type="EMBL" id="GIQ90303.1"/>
    </source>
</evidence>
<evidence type="ECO:0000313" key="2">
    <source>
        <dbReference type="Proteomes" id="UP000265618"/>
    </source>
</evidence>
<dbReference type="EMBL" id="BDIP01006017">
    <property type="protein sequence ID" value="GIQ90303.1"/>
    <property type="molecule type" value="Genomic_DNA"/>
</dbReference>
<protein>
    <submittedName>
        <fullName evidence="1">Uncharacterized protein</fullName>
    </submittedName>
</protein>